<evidence type="ECO:0000313" key="5">
    <source>
        <dbReference type="EMBL" id="GFK92365.1"/>
    </source>
</evidence>
<dbReference type="PANTHER" id="PTHR30024:SF47">
    <property type="entry name" value="TAURINE-BINDING PERIPLASMIC PROTEIN"/>
    <property type="match status" value="1"/>
</dbReference>
<evidence type="ECO:0000256" key="1">
    <source>
        <dbReference type="ARBA" id="ARBA00004418"/>
    </source>
</evidence>
<dbReference type="InterPro" id="IPR015168">
    <property type="entry name" value="SsuA/THI5"/>
</dbReference>
<feature type="domain" description="SsuA/THI5-like" evidence="4">
    <location>
        <begin position="38"/>
        <end position="185"/>
    </location>
</feature>
<reference evidence="5 6" key="1">
    <citation type="submission" date="2020-04" db="EMBL/GenBank/DDBJ databases">
        <authorList>
            <consortium name="Desulfovibrio sp. FSS-1 genome sequencing consortium"/>
            <person name="Shimoshige H."/>
            <person name="Kobayashi H."/>
            <person name="Maekawa T."/>
        </authorList>
    </citation>
    <scope>NUCLEOTIDE SEQUENCE [LARGE SCALE GENOMIC DNA]</scope>
    <source>
        <strain evidence="5 6">SIID29052-01</strain>
    </source>
</reference>
<gene>
    <name evidence="5" type="ORF">NNJEOMEG_00190</name>
</gene>
<accession>A0A6V8LVT5</accession>
<organism evidence="5 6">
    <name type="scientific">Fundidesulfovibrio magnetotacticus</name>
    <dbReference type="NCBI Taxonomy" id="2730080"/>
    <lineage>
        <taxon>Bacteria</taxon>
        <taxon>Pseudomonadati</taxon>
        <taxon>Thermodesulfobacteriota</taxon>
        <taxon>Desulfovibrionia</taxon>
        <taxon>Desulfovibrionales</taxon>
        <taxon>Desulfovibrionaceae</taxon>
        <taxon>Fundidesulfovibrio</taxon>
    </lineage>
</organism>
<proteinExistence type="inferred from homology"/>
<keyword evidence="6" id="KW-1185">Reference proteome</keyword>
<dbReference type="Pfam" id="PF09084">
    <property type="entry name" value="NMT1"/>
    <property type="match status" value="1"/>
</dbReference>
<dbReference type="EMBL" id="BLTE01000001">
    <property type="protein sequence ID" value="GFK92365.1"/>
    <property type="molecule type" value="Genomic_DNA"/>
</dbReference>
<evidence type="ECO:0000259" key="4">
    <source>
        <dbReference type="Pfam" id="PF09084"/>
    </source>
</evidence>
<dbReference type="SUPFAM" id="SSF53850">
    <property type="entry name" value="Periplasmic binding protein-like II"/>
    <property type="match status" value="1"/>
</dbReference>
<keyword evidence="3" id="KW-0732">Signal</keyword>
<reference evidence="5 6" key="2">
    <citation type="submission" date="2020-05" db="EMBL/GenBank/DDBJ databases">
        <title>Draft genome sequence of Desulfovibrio sp. strainFSS-1.</title>
        <authorList>
            <person name="Shimoshige H."/>
            <person name="Kobayashi H."/>
            <person name="Maekawa T."/>
        </authorList>
    </citation>
    <scope>NUCLEOTIDE SEQUENCE [LARGE SCALE GENOMIC DNA]</scope>
    <source>
        <strain evidence="5 6">SIID29052-01</strain>
    </source>
</reference>
<comment type="subcellular location">
    <subcellularLocation>
        <location evidence="1">Periplasm</location>
    </subcellularLocation>
</comment>
<evidence type="ECO:0000256" key="3">
    <source>
        <dbReference type="ARBA" id="ARBA00022729"/>
    </source>
</evidence>
<dbReference type="GO" id="GO:0042597">
    <property type="term" value="C:periplasmic space"/>
    <property type="evidence" value="ECO:0007669"/>
    <property type="project" value="UniProtKB-SubCell"/>
</dbReference>
<dbReference type="Proteomes" id="UP000494245">
    <property type="component" value="Unassembled WGS sequence"/>
</dbReference>
<comment type="similarity">
    <text evidence="2">Belongs to the bacterial solute-binding protein SsuA/TauA family.</text>
</comment>
<dbReference type="Gene3D" id="3.40.190.10">
    <property type="entry name" value="Periplasmic binding protein-like II"/>
    <property type="match status" value="2"/>
</dbReference>
<dbReference type="AlphaFoldDB" id="A0A6V8LVT5"/>
<comment type="caution">
    <text evidence="5">The sequence shown here is derived from an EMBL/GenBank/DDBJ whole genome shotgun (WGS) entry which is preliminary data.</text>
</comment>
<dbReference type="PANTHER" id="PTHR30024">
    <property type="entry name" value="ALIPHATIC SULFONATES-BINDING PROTEIN-RELATED"/>
    <property type="match status" value="1"/>
</dbReference>
<name>A0A6V8LVT5_9BACT</name>
<protein>
    <recommendedName>
        <fullName evidence="4">SsuA/THI5-like domain-containing protein</fullName>
    </recommendedName>
</protein>
<sequence>MRRVSGMAVLLVLLLAGVVQAAELPVMRLSYGKFIDDLPFYVGVEKGFFEAEGVRVELVELKGETNIMAAAMRGDIDGGNIDVPASFHAVKQGLPIRVVSWFGQAHKGTKCGLHVPVDSPVKNLGDLKGRRVASAGSITTKLMLGEGLRQFGLTSADIEQVAGMKLDEPMKFEAALKAGAVDFVIT</sequence>
<evidence type="ECO:0000313" key="6">
    <source>
        <dbReference type="Proteomes" id="UP000494245"/>
    </source>
</evidence>
<evidence type="ECO:0000256" key="2">
    <source>
        <dbReference type="ARBA" id="ARBA00010742"/>
    </source>
</evidence>